<proteinExistence type="predicted"/>
<dbReference type="Proteomes" id="UP000584867">
    <property type="component" value="Unassembled WGS sequence"/>
</dbReference>
<dbReference type="PANTHER" id="PTHR34595:SF7">
    <property type="entry name" value="SLL1039 PROTEIN"/>
    <property type="match status" value="1"/>
</dbReference>
<accession>A0A7W7ZNF1</accession>
<name>A0A7W7ZNF1_9BACT</name>
<feature type="domain" description="DUF403" evidence="1">
    <location>
        <begin position="1"/>
        <end position="306"/>
    </location>
</feature>
<organism evidence="2 3">
    <name type="scientific">Granulicella mallensis</name>
    <dbReference type="NCBI Taxonomy" id="940614"/>
    <lineage>
        <taxon>Bacteria</taxon>
        <taxon>Pseudomonadati</taxon>
        <taxon>Acidobacteriota</taxon>
        <taxon>Terriglobia</taxon>
        <taxon>Terriglobales</taxon>
        <taxon>Acidobacteriaceae</taxon>
        <taxon>Granulicella</taxon>
    </lineage>
</organism>
<evidence type="ECO:0000313" key="2">
    <source>
        <dbReference type="EMBL" id="MBB5063204.1"/>
    </source>
</evidence>
<dbReference type="Pfam" id="PF04168">
    <property type="entry name" value="Alpha-E"/>
    <property type="match status" value="1"/>
</dbReference>
<dbReference type="PANTHER" id="PTHR34595">
    <property type="entry name" value="BLR5612 PROTEIN"/>
    <property type="match status" value="1"/>
</dbReference>
<dbReference type="InterPro" id="IPR007296">
    <property type="entry name" value="DUF403"/>
</dbReference>
<dbReference type="EMBL" id="JACHIO010000005">
    <property type="protein sequence ID" value="MBB5063204.1"/>
    <property type="molecule type" value="Genomic_DNA"/>
</dbReference>
<evidence type="ECO:0000313" key="3">
    <source>
        <dbReference type="Proteomes" id="UP000584867"/>
    </source>
</evidence>
<reference evidence="2 3" key="1">
    <citation type="submission" date="2020-08" db="EMBL/GenBank/DDBJ databases">
        <title>Genomic Encyclopedia of Type Strains, Phase IV (KMG-V): Genome sequencing to study the core and pangenomes of soil and plant-associated prokaryotes.</title>
        <authorList>
            <person name="Whitman W."/>
        </authorList>
    </citation>
    <scope>NUCLEOTIDE SEQUENCE [LARGE SCALE GENOMIC DNA]</scope>
    <source>
        <strain evidence="2 3">X5P3</strain>
    </source>
</reference>
<gene>
    <name evidence="2" type="ORF">HDF15_001544</name>
</gene>
<evidence type="ECO:0000259" key="1">
    <source>
        <dbReference type="Pfam" id="PF04168"/>
    </source>
</evidence>
<protein>
    <submittedName>
        <fullName evidence="2">Putative alpha-E superfamily protein</fullName>
    </submittedName>
</protein>
<comment type="caution">
    <text evidence="2">The sequence shown here is derived from an EMBL/GenBank/DDBJ whole genome shotgun (WGS) entry which is preliminary data.</text>
</comment>
<dbReference type="AlphaFoldDB" id="A0A7W7ZNF1"/>
<sequence length="317" mass="36440">MSRYLERAEHTTRLLDVNLNLMLDESATSSDHRWQRVVQALGKPKRIRWNGDPYELARTLTFDVEHKSSVLSCIIRARENSRHVREQISTEQWHRLNSLYLEVTRPEFQSVMHSEALQDNSETPAAFLQQVMEAVHQFQGVTDSTMSHGEGWHFIQVGRYLERASATAMLIEAYHEDLWANPDQLPEGNEYLEWMGLLRSATAFEAYCKVYTADITPERILEFLLLDDEFPHSLRFSIDSVQNALQAIQRNSGKSRAEELNRIAGRLSAKLGFASVDEILSGDVIGYLRSIQRECQAIHETIYHLYVDYPIQTALAG</sequence>
<dbReference type="InterPro" id="IPR051680">
    <property type="entry name" value="ATP-dep_Glu-Cys_Ligase-2"/>
</dbReference>